<accession>S4TF51</accession>
<evidence type="ECO:0000256" key="7">
    <source>
        <dbReference type="ARBA" id="ARBA00022741"/>
    </source>
</evidence>
<keyword evidence="9" id="KW-0378">Hydrolase</keyword>
<proteinExistence type="predicted"/>
<keyword evidence="2" id="KW-0808">Transferase</keyword>
<sequence length="330" mass="37873">MASAGAGAAGGGAPRVQGRAWCFTLFNQPNAEEYLPLLFGDDNMQYLVGQTEVCPESGKEHIQGYFYTKRLISFRQAKEMIIGHETSCHIEKRKGTHVQARDYCTKAESRLEDSQPYIFGQEPAQGSRNDLEGFKESVRAGKDWHELLEEESLVVAKHKQFAVEYYQYWRGRKGVEEIVPEAMSESWQKELDEHLNGEVQDRTILWVWSESSATGKTATMHTQMKTHKTLPAKSWREADILYAYDNHDIIWFNIARYEEMQATTFKVLETLSDGGPMLSTKYQSIMKNVKAHIVVTSNQPPPYENLPERIIELKADRVFARKKRVKRTKA</sequence>
<reference evidence="13" key="1">
    <citation type="journal article" date="2013" name="ISME J.">
        <title>Previously unknown and highly divergent ssDNA viruses populate the oceans.</title>
        <authorList>
            <person name="Labonte J.M."/>
            <person name="Suttle C.A."/>
        </authorList>
    </citation>
    <scope>NUCLEOTIDE SEQUENCE</scope>
</reference>
<keyword evidence="10" id="KW-0190">Covalent protein-DNA linkage</keyword>
<dbReference type="GO" id="GO:0003677">
    <property type="term" value="F:DNA binding"/>
    <property type="evidence" value="ECO:0007669"/>
    <property type="project" value="UniProtKB-KW"/>
</dbReference>
<keyword evidence="7" id="KW-0547">Nucleotide-binding</keyword>
<protein>
    <recommendedName>
        <fullName evidence="12">CRESS-DNA virus Rep endonuclease domain-containing protein</fullName>
    </recommendedName>
</protein>
<keyword evidence="3" id="KW-0548">Nucleotidyltransferase</keyword>
<dbReference type="EMBL" id="JX904431">
    <property type="protein sequence ID" value="AGA18393.1"/>
    <property type="molecule type" value="Genomic_DNA"/>
</dbReference>
<keyword evidence="6" id="KW-0479">Metal-binding</keyword>
<evidence type="ECO:0000256" key="3">
    <source>
        <dbReference type="ARBA" id="ARBA00022695"/>
    </source>
</evidence>
<dbReference type="GO" id="GO:0016779">
    <property type="term" value="F:nucleotidyltransferase activity"/>
    <property type="evidence" value="ECO:0007669"/>
    <property type="project" value="UniProtKB-KW"/>
</dbReference>
<dbReference type="GO" id="GO:0046872">
    <property type="term" value="F:metal ion binding"/>
    <property type="evidence" value="ECO:0007669"/>
    <property type="project" value="UniProtKB-KW"/>
</dbReference>
<keyword evidence="4" id="KW-0235">DNA replication</keyword>
<dbReference type="GO" id="GO:0000166">
    <property type="term" value="F:nucleotide binding"/>
    <property type="evidence" value="ECO:0007669"/>
    <property type="project" value="UniProtKB-KW"/>
</dbReference>
<evidence type="ECO:0000256" key="5">
    <source>
        <dbReference type="ARBA" id="ARBA00022722"/>
    </source>
</evidence>
<dbReference type="InterPro" id="IPR049912">
    <property type="entry name" value="CRESS_DNA_REP"/>
</dbReference>
<evidence type="ECO:0000256" key="8">
    <source>
        <dbReference type="ARBA" id="ARBA00022759"/>
    </source>
</evidence>
<feature type="domain" description="CRESS-DNA virus Rep endonuclease" evidence="12">
    <location>
        <begin position="15"/>
        <end position="122"/>
    </location>
</feature>
<evidence type="ECO:0000256" key="1">
    <source>
        <dbReference type="ARBA" id="ARBA00004147"/>
    </source>
</evidence>
<evidence type="ECO:0000259" key="12">
    <source>
        <dbReference type="PROSITE" id="PS52020"/>
    </source>
</evidence>
<name>S4TF51_9VIRU</name>
<dbReference type="GO" id="GO:0042025">
    <property type="term" value="C:host cell nucleus"/>
    <property type="evidence" value="ECO:0007669"/>
    <property type="project" value="UniProtKB-SubCell"/>
</dbReference>
<dbReference type="Gene3D" id="3.40.1310.20">
    <property type="match status" value="1"/>
</dbReference>
<dbReference type="PROSITE" id="PS52020">
    <property type="entry name" value="CRESS_DNA_REP"/>
    <property type="match status" value="1"/>
</dbReference>
<dbReference type="Pfam" id="PF02407">
    <property type="entry name" value="Viral_Rep"/>
    <property type="match status" value="1"/>
</dbReference>
<dbReference type="GO" id="GO:0006260">
    <property type="term" value="P:DNA replication"/>
    <property type="evidence" value="ECO:0007669"/>
    <property type="project" value="UniProtKB-KW"/>
</dbReference>
<comment type="subcellular location">
    <subcellularLocation>
        <location evidence="1">Host nucleus</location>
    </subcellularLocation>
</comment>
<evidence type="ECO:0000256" key="11">
    <source>
        <dbReference type="ARBA" id="ARBA00023125"/>
    </source>
</evidence>
<evidence type="ECO:0000256" key="6">
    <source>
        <dbReference type="ARBA" id="ARBA00022723"/>
    </source>
</evidence>
<keyword evidence="5" id="KW-0540">Nuclease</keyword>
<evidence type="ECO:0000256" key="4">
    <source>
        <dbReference type="ARBA" id="ARBA00022705"/>
    </source>
</evidence>
<evidence type="ECO:0000313" key="13">
    <source>
        <dbReference type="EMBL" id="AGA18393.1"/>
    </source>
</evidence>
<dbReference type="GO" id="GO:0016787">
    <property type="term" value="F:hydrolase activity"/>
    <property type="evidence" value="ECO:0007669"/>
    <property type="project" value="UniProtKB-KW"/>
</dbReference>
<evidence type="ECO:0000256" key="9">
    <source>
        <dbReference type="ARBA" id="ARBA00022801"/>
    </source>
</evidence>
<evidence type="ECO:0000256" key="2">
    <source>
        <dbReference type="ARBA" id="ARBA00022679"/>
    </source>
</evidence>
<dbReference type="GO" id="GO:0004519">
    <property type="term" value="F:endonuclease activity"/>
    <property type="evidence" value="ECO:0007669"/>
    <property type="project" value="UniProtKB-KW"/>
</dbReference>
<keyword evidence="8" id="KW-0255">Endonuclease</keyword>
<organism evidence="13">
    <name type="scientific">uncultured marine virus</name>
    <dbReference type="NCBI Taxonomy" id="186617"/>
    <lineage>
        <taxon>Viruses</taxon>
        <taxon>environmental samples</taxon>
    </lineage>
</organism>
<keyword evidence="11" id="KW-0238">DNA-binding</keyword>
<evidence type="ECO:0000256" key="10">
    <source>
        <dbReference type="ARBA" id="ARBA00023124"/>
    </source>
</evidence>